<accession>A0ABP3LPH3</accession>
<dbReference type="Proteomes" id="UP001501576">
    <property type="component" value="Unassembled WGS sequence"/>
</dbReference>
<evidence type="ECO:0000313" key="4">
    <source>
        <dbReference type="Proteomes" id="UP001501576"/>
    </source>
</evidence>
<keyword evidence="4" id="KW-1185">Reference proteome</keyword>
<name>A0ABP3LPH3_9ACTN</name>
<proteinExistence type="predicted"/>
<dbReference type="PROSITE" id="PS51819">
    <property type="entry name" value="VOC"/>
    <property type="match status" value="1"/>
</dbReference>
<evidence type="ECO:0000256" key="1">
    <source>
        <dbReference type="SAM" id="MobiDB-lite"/>
    </source>
</evidence>
<comment type="caution">
    <text evidence="3">The sequence shown here is derived from an EMBL/GenBank/DDBJ whole genome shotgun (WGS) entry which is preliminary data.</text>
</comment>
<feature type="domain" description="VOC" evidence="2">
    <location>
        <begin position="91"/>
        <end position="210"/>
    </location>
</feature>
<dbReference type="InterPro" id="IPR041581">
    <property type="entry name" value="Glyoxalase_6"/>
</dbReference>
<dbReference type="PANTHER" id="PTHR35908:SF1">
    <property type="entry name" value="CONSERVED PROTEIN"/>
    <property type="match status" value="1"/>
</dbReference>
<sequence length="215" mass="23351">MPGPVAALGPGPPRPLWGVSEPALEGPEGGGAVMVEGRSRGGVSTVEEPPGRGEVPLPGRLSRGWYRAKPLRSEQFRAGPFRARVRSMIATLQCTVIDCPDPAALAAFYGRILGWRVDDSDPEWANLTAEDGRRLAFQLAPDHQPPRWPDPAYPQQIHLDFDVDTIEDAERAQQELIELGATFLHDSGGERSGFRVFNDPAGHPFCICYGQSGQS</sequence>
<protein>
    <recommendedName>
        <fullName evidence="2">VOC domain-containing protein</fullName>
    </recommendedName>
</protein>
<dbReference type="Pfam" id="PF18029">
    <property type="entry name" value="Glyoxalase_6"/>
    <property type="match status" value="1"/>
</dbReference>
<dbReference type="InterPro" id="IPR029068">
    <property type="entry name" value="Glyas_Bleomycin-R_OHBP_Dase"/>
</dbReference>
<dbReference type="EMBL" id="BAAABZ010000002">
    <property type="protein sequence ID" value="GAA0503242.1"/>
    <property type="molecule type" value="Genomic_DNA"/>
</dbReference>
<reference evidence="4" key="1">
    <citation type="journal article" date="2019" name="Int. J. Syst. Evol. Microbiol.">
        <title>The Global Catalogue of Microorganisms (GCM) 10K type strain sequencing project: providing services to taxonomists for standard genome sequencing and annotation.</title>
        <authorList>
            <consortium name="The Broad Institute Genomics Platform"/>
            <consortium name="The Broad Institute Genome Sequencing Center for Infectious Disease"/>
            <person name="Wu L."/>
            <person name="Ma J."/>
        </authorList>
    </citation>
    <scope>NUCLEOTIDE SEQUENCE [LARGE SCALE GENOMIC DNA]</scope>
    <source>
        <strain evidence="4">JCM 5052</strain>
    </source>
</reference>
<feature type="compositionally biased region" description="Low complexity" evidence="1">
    <location>
        <begin position="16"/>
        <end position="26"/>
    </location>
</feature>
<organism evidence="3 4">
    <name type="scientific">Streptomyces mordarskii</name>
    <dbReference type="NCBI Taxonomy" id="1226758"/>
    <lineage>
        <taxon>Bacteria</taxon>
        <taxon>Bacillati</taxon>
        <taxon>Actinomycetota</taxon>
        <taxon>Actinomycetes</taxon>
        <taxon>Kitasatosporales</taxon>
        <taxon>Streptomycetaceae</taxon>
        <taxon>Streptomyces</taxon>
    </lineage>
</organism>
<dbReference type="PANTHER" id="PTHR35908">
    <property type="entry name" value="HYPOTHETICAL FUSION PROTEIN"/>
    <property type="match status" value="1"/>
</dbReference>
<evidence type="ECO:0000259" key="2">
    <source>
        <dbReference type="PROSITE" id="PS51819"/>
    </source>
</evidence>
<feature type="region of interest" description="Disordered" evidence="1">
    <location>
        <begin position="1"/>
        <end position="36"/>
    </location>
</feature>
<dbReference type="SUPFAM" id="SSF54593">
    <property type="entry name" value="Glyoxalase/Bleomycin resistance protein/Dihydroxybiphenyl dioxygenase"/>
    <property type="match status" value="1"/>
</dbReference>
<gene>
    <name evidence="3" type="ORF">GCM10010390_02180</name>
</gene>
<dbReference type="Gene3D" id="3.10.180.10">
    <property type="entry name" value="2,3-Dihydroxybiphenyl 1,2-Dioxygenase, domain 1"/>
    <property type="match status" value="1"/>
</dbReference>
<dbReference type="InterPro" id="IPR037523">
    <property type="entry name" value="VOC_core"/>
</dbReference>
<dbReference type="CDD" id="cd06587">
    <property type="entry name" value="VOC"/>
    <property type="match status" value="1"/>
</dbReference>
<evidence type="ECO:0000313" key="3">
    <source>
        <dbReference type="EMBL" id="GAA0503242.1"/>
    </source>
</evidence>